<dbReference type="GO" id="GO:0005524">
    <property type="term" value="F:ATP binding"/>
    <property type="evidence" value="ECO:0007669"/>
    <property type="project" value="UniProtKB-KW"/>
</dbReference>
<dbReference type="RefSeq" id="WP_019091706.1">
    <property type="nucleotide sequence ID" value="NZ_JACHUU010000005.1"/>
</dbReference>
<dbReference type="GO" id="GO:0016887">
    <property type="term" value="F:ATP hydrolysis activity"/>
    <property type="evidence" value="ECO:0007669"/>
    <property type="project" value="InterPro"/>
</dbReference>
<evidence type="ECO:0000313" key="5">
    <source>
        <dbReference type="Proteomes" id="UP000037566"/>
    </source>
</evidence>
<dbReference type="Pfam" id="PF00005">
    <property type="entry name" value="ABC_tran"/>
    <property type="match status" value="1"/>
</dbReference>
<reference evidence="4" key="1">
    <citation type="submission" date="2015-08" db="EMBL/GenBank/DDBJ databases">
        <title>Draft genome sequence of Komagataeibacter europaeus CECT 8546 a cellulose producer strain from vinegar produced by the traditional method.</title>
        <authorList>
            <person name="Poehlein A."/>
            <person name="Valera M.J."/>
            <person name="Haack F.S."/>
            <person name="Mas A."/>
            <person name="Daniel R."/>
            <person name="Streit W.R."/>
            <person name="Mateo E."/>
        </authorList>
    </citation>
    <scope>NUCLEOTIDE SEQUENCE [LARGE SCALE GENOMIC DNA]</scope>
    <source>
        <strain evidence="4">CECT 8546</strain>
    </source>
</reference>
<dbReference type="InterPro" id="IPR050683">
    <property type="entry name" value="Bact_Polysacc_Export_ATP-bd"/>
</dbReference>
<keyword evidence="1" id="KW-0547">Nucleotide-binding</keyword>
<dbReference type="InterPro" id="IPR003593">
    <property type="entry name" value="AAA+_ATPase"/>
</dbReference>
<dbReference type="SMART" id="SM00382">
    <property type="entry name" value="AAA"/>
    <property type="match status" value="1"/>
</dbReference>
<dbReference type="EMBL" id="LHUQ01000006">
    <property type="protein sequence ID" value="KON64838.1"/>
    <property type="molecule type" value="Genomic_DNA"/>
</dbReference>
<dbReference type="Gene3D" id="3.40.50.300">
    <property type="entry name" value="P-loop containing nucleotide triphosphate hydrolases"/>
    <property type="match status" value="1"/>
</dbReference>
<dbReference type="InterPro" id="IPR003439">
    <property type="entry name" value="ABC_transporter-like_ATP-bd"/>
</dbReference>
<comment type="caution">
    <text evidence="4">The sequence shown here is derived from an EMBL/GenBank/DDBJ whole genome shotgun (WGS) entry which is preliminary data.</text>
</comment>
<name>A0A0M0EHU9_KOMEU</name>
<proteinExistence type="predicted"/>
<evidence type="ECO:0000313" key="4">
    <source>
        <dbReference type="EMBL" id="KON64838.1"/>
    </source>
</evidence>
<dbReference type="Proteomes" id="UP000037566">
    <property type="component" value="Unassembled WGS sequence"/>
</dbReference>
<protein>
    <submittedName>
        <fullName evidence="4">Polysialic acid transport ATP-binding protein KpsT</fullName>
    </submittedName>
</protein>
<organism evidence="4 5">
    <name type="scientific">Komagataeibacter europaeus</name>
    <name type="common">Gluconacetobacter europaeus</name>
    <dbReference type="NCBI Taxonomy" id="33995"/>
    <lineage>
        <taxon>Bacteria</taxon>
        <taxon>Pseudomonadati</taxon>
        <taxon>Pseudomonadota</taxon>
        <taxon>Alphaproteobacteria</taxon>
        <taxon>Acetobacterales</taxon>
        <taxon>Acetobacteraceae</taxon>
        <taxon>Komagataeibacter</taxon>
    </lineage>
</organism>
<gene>
    <name evidence="4" type="primary">kpsT1</name>
    <name evidence="4" type="ORF">KOEU_14830</name>
</gene>
<dbReference type="PATRIC" id="fig|33995.3.peg.1650"/>
<dbReference type="AlphaFoldDB" id="A0A0M0EHU9"/>
<evidence type="ECO:0000256" key="1">
    <source>
        <dbReference type="ARBA" id="ARBA00022741"/>
    </source>
</evidence>
<keyword evidence="5" id="KW-1185">Reference proteome</keyword>
<evidence type="ECO:0000259" key="3">
    <source>
        <dbReference type="PROSITE" id="PS50893"/>
    </source>
</evidence>
<dbReference type="SUPFAM" id="SSF52540">
    <property type="entry name" value="P-loop containing nucleoside triphosphate hydrolases"/>
    <property type="match status" value="1"/>
</dbReference>
<sequence>MIAMSDVTKSYRGRAADNPVLSHLNAVFDGSEDIGILGGNGSGKSTLIRLLAGMDYPDSGEIIRSPDMRVSYPLSYSGFFHPHMSGRDNVRFIARLYGADENECIRFVREFAEIGRSFDMPLGFCSSSVKSRIAFAMSLAIRFDIYLVDEVSAVGDVAFKRRCMAAFAERRKHAKIIMVSQAVTTIRRMCTRGAVLVDGQLSWHETMADAINEFENQLGIIHV</sequence>
<dbReference type="STRING" id="33995.KOEU_14830"/>
<dbReference type="PANTHER" id="PTHR46743">
    <property type="entry name" value="TEICHOIC ACIDS EXPORT ATP-BINDING PROTEIN TAGH"/>
    <property type="match status" value="1"/>
</dbReference>
<feature type="domain" description="ABC transporter" evidence="3">
    <location>
        <begin position="2"/>
        <end position="223"/>
    </location>
</feature>
<evidence type="ECO:0000256" key="2">
    <source>
        <dbReference type="ARBA" id="ARBA00022840"/>
    </source>
</evidence>
<dbReference type="OrthoDB" id="7157922at2"/>
<keyword evidence="2 4" id="KW-0067">ATP-binding</keyword>
<accession>A0A0M0EHU9</accession>
<dbReference type="PROSITE" id="PS50893">
    <property type="entry name" value="ABC_TRANSPORTER_2"/>
    <property type="match status" value="1"/>
</dbReference>
<dbReference type="PANTHER" id="PTHR46743:SF2">
    <property type="entry name" value="TEICHOIC ACIDS EXPORT ATP-BINDING PROTEIN TAGH"/>
    <property type="match status" value="1"/>
</dbReference>
<dbReference type="InterPro" id="IPR027417">
    <property type="entry name" value="P-loop_NTPase"/>
</dbReference>